<dbReference type="Gene3D" id="3.40.50.720">
    <property type="entry name" value="NAD(P)-binding Rossmann-like Domain"/>
    <property type="match status" value="1"/>
</dbReference>
<evidence type="ECO:0000256" key="1">
    <source>
        <dbReference type="ARBA" id="ARBA00006484"/>
    </source>
</evidence>
<dbReference type="Pfam" id="PF00106">
    <property type="entry name" value="adh_short"/>
    <property type="match status" value="1"/>
</dbReference>
<gene>
    <name evidence="3" type="ORF">CGOC_LOCUS4739</name>
</gene>
<evidence type="ECO:0000313" key="4">
    <source>
        <dbReference type="Proteomes" id="UP000271889"/>
    </source>
</evidence>
<dbReference type="GO" id="GO:0016616">
    <property type="term" value="F:oxidoreductase activity, acting on the CH-OH group of donors, NAD or NADP as acceptor"/>
    <property type="evidence" value="ECO:0007669"/>
    <property type="project" value="TreeGrafter"/>
</dbReference>
<dbReference type="SUPFAM" id="SSF51735">
    <property type="entry name" value="NAD(P)-binding Rossmann-fold domains"/>
    <property type="match status" value="1"/>
</dbReference>
<comment type="similarity">
    <text evidence="1">Belongs to the short-chain dehydrogenases/reductases (SDR) family.</text>
</comment>
<dbReference type="InterPro" id="IPR036291">
    <property type="entry name" value="NAD(P)-bd_dom_sf"/>
</dbReference>
<name>A0A3P6RZD2_CYLGO</name>
<dbReference type="EMBL" id="UYRV01013500">
    <property type="protein sequence ID" value="VDK59655.1"/>
    <property type="molecule type" value="Genomic_DNA"/>
</dbReference>
<dbReference type="OrthoDB" id="10253736at2759"/>
<sequence length="160" mass="18247">MYDQWSFKLLNTIGLLVHLFLIDIPKDLKRWLTLKQKDVTGKVIVMTGGASGLGRKMAQIFAIEKQAKLIIMDINFVSSTIFLRRLILQEGAEETVSSIVNEGGQAEAYRCDIRKEDELEKIASEIHGKYGQRKILLFGKIKRILSYKRRPCARMPAFSS</sequence>
<accession>A0A3P6RZD2</accession>
<evidence type="ECO:0000256" key="2">
    <source>
        <dbReference type="ARBA" id="ARBA00023002"/>
    </source>
</evidence>
<dbReference type="PANTHER" id="PTHR24322:SF736">
    <property type="entry name" value="RETINOL DEHYDROGENASE 10"/>
    <property type="match status" value="1"/>
</dbReference>
<reference evidence="3 4" key="1">
    <citation type="submission" date="2018-11" db="EMBL/GenBank/DDBJ databases">
        <authorList>
            <consortium name="Pathogen Informatics"/>
        </authorList>
    </citation>
    <scope>NUCLEOTIDE SEQUENCE [LARGE SCALE GENOMIC DNA]</scope>
</reference>
<keyword evidence="4" id="KW-1185">Reference proteome</keyword>
<keyword evidence="2" id="KW-0560">Oxidoreductase</keyword>
<organism evidence="3 4">
    <name type="scientific">Cylicostephanus goldi</name>
    <name type="common">Nematode worm</name>
    <dbReference type="NCBI Taxonomy" id="71465"/>
    <lineage>
        <taxon>Eukaryota</taxon>
        <taxon>Metazoa</taxon>
        <taxon>Ecdysozoa</taxon>
        <taxon>Nematoda</taxon>
        <taxon>Chromadorea</taxon>
        <taxon>Rhabditida</taxon>
        <taxon>Rhabditina</taxon>
        <taxon>Rhabditomorpha</taxon>
        <taxon>Strongyloidea</taxon>
        <taxon>Strongylidae</taxon>
        <taxon>Cylicostephanus</taxon>
    </lineage>
</organism>
<dbReference type="InterPro" id="IPR002347">
    <property type="entry name" value="SDR_fam"/>
</dbReference>
<proteinExistence type="inferred from homology"/>
<dbReference type="Proteomes" id="UP000271889">
    <property type="component" value="Unassembled WGS sequence"/>
</dbReference>
<protein>
    <submittedName>
        <fullName evidence="3">Uncharacterized protein</fullName>
    </submittedName>
</protein>
<dbReference type="PANTHER" id="PTHR24322">
    <property type="entry name" value="PKSB"/>
    <property type="match status" value="1"/>
</dbReference>
<dbReference type="GO" id="GO:0005811">
    <property type="term" value="C:lipid droplet"/>
    <property type="evidence" value="ECO:0007669"/>
    <property type="project" value="TreeGrafter"/>
</dbReference>
<evidence type="ECO:0000313" key="3">
    <source>
        <dbReference type="EMBL" id="VDK59655.1"/>
    </source>
</evidence>
<dbReference type="AlphaFoldDB" id="A0A3P6RZD2"/>